<evidence type="ECO:0000313" key="2">
    <source>
        <dbReference type="Proteomes" id="UP000244193"/>
    </source>
</evidence>
<dbReference type="AlphaFoldDB" id="A0A2S0RFW3"/>
<dbReference type="KEGG" id="fmg:HYN48_08520"/>
<reference evidence="1 2" key="1">
    <citation type="submission" date="2018-04" db="EMBL/GenBank/DDBJ databases">
        <title>Genome sequencing of Flavobacterium sp. HYN0048.</title>
        <authorList>
            <person name="Yi H."/>
            <person name="Baek C."/>
        </authorList>
    </citation>
    <scope>NUCLEOTIDE SEQUENCE [LARGE SCALE GENOMIC DNA]</scope>
    <source>
        <strain evidence="1 2">HYN0048</strain>
    </source>
</reference>
<accession>A0A2S0RFW3</accession>
<protein>
    <submittedName>
        <fullName evidence="1">Uncharacterized protein</fullName>
    </submittedName>
</protein>
<dbReference type="Proteomes" id="UP000244193">
    <property type="component" value="Chromosome"/>
</dbReference>
<dbReference type="EMBL" id="CP028811">
    <property type="protein sequence ID" value="AWA30118.1"/>
    <property type="molecule type" value="Genomic_DNA"/>
</dbReference>
<keyword evidence="2" id="KW-1185">Reference proteome</keyword>
<organism evidence="1 2">
    <name type="scientific">Flavobacterium magnum</name>
    <dbReference type="NCBI Taxonomy" id="2162713"/>
    <lineage>
        <taxon>Bacteria</taxon>
        <taxon>Pseudomonadati</taxon>
        <taxon>Bacteroidota</taxon>
        <taxon>Flavobacteriia</taxon>
        <taxon>Flavobacteriales</taxon>
        <taxon>Flavobacteriaceae</taxon>
        <taxon>Flavobacterium</taxon>
    </lineage>
</organism>
<name>A0A2S0RFW3_9FLAO</name>
<sequence length="59" mass="7255">MIETRRPYNTIDRLLISYTKISLKKGIMQYKVVYINIILTFRSFFKIDYIYQNINNIWS</sequence>
<proteinExistence type="predicted"/>
<evidence type="ECO:0000313" key="1">
    <source>
        <dbReference type="EMBL" id="AWA30118.1"/>
    </source>
</evidence>
<gene>
    <name evidence="1" type="ORF">HYN48_08520</name>
</gene>